<name>A4EAD8_COLAA</name>
<evidence type="ECO:0000313" key="1">
    <source>
        <dbReference type="EMBL" id="EBA39461.1"/>
    </source>
</evidence>
<accession>A4EAD8</accession>
<sequence length="40" mass="4474">MDTADLKDGNKGPSSTCKLTASNISICNRRSRFWRLDVTD</sequence>
<organism evidence="1 2">
    <name type="scientific">Collinsella aerofaciens (strain ATCC 25986 / DSM 3979 / JCM 10188 / KCTC 3647 / NCTC 11838 / VPI 1003)</name>
    <dbReference type="NCBI Taxonomy" id="411903"/>
    <lineage>
        <taxon>Bacteria</taxon>
        <taxon>Bacillati</taxon>
        <taxon>Actinomycetota</taxon>
        <taxon>Coriobacteriia</taxon>
        <taxon>Coriobacteriales</taxon>
        <taxon>Coriobacteriaceae</taxon>
        <taxon>Collinsella</taxon>
    </lineage>
</organism>
<comment type="caution">
    <text evidence="1">The sequence shown here is derived from an EMBL/GenBank/DDBJ whole genome shotgun (WGS) entry which is preliminary data.</text>
</comment>
<dbReference type="Proteomes" id="UP000002979">
    <property type="component" value="Unassembled WGS sequence"/>
</dbReference>
<evidence type="ECO:0000313" key="2">
    <source>
        <dbReference type="Proteomes" id="UP000002979"/>
    </source>
</evidence>
<reference evidence="1 2" key="1">
    <citation type="submission" date="2007-01" db="EMBL/GenBank/DDBJ databases">
        <title>Draft genome sequence of Collinsella aerofaciens (ATCC 25986).</title>
        <authorList>
            <person name="Sudarsanam P."/>
            <person name="Ley R."/>
            <person name="Guruge J."/>
            <person name="Turnbaugh P.J."/>
            <person name="Mahowald M."/>
            <person name="Liep D."/>
            <person name="Gordon J."/>
        </authorList>
    </citation>
    <scope>NUCLEOTIDE SEQUENCE [LARGE SCALE GENOMIC DNA]</scope>
    <source>
        <strain evidence="2">ATCC 25986 / DSM 3979 / JCM 10188 / KCTC 3647 / NCTC 11838 / VPI 1003</strain>
    </source>
</reference>
<proteinExistence type="predicted"/>
<gene>
    <name evidence="1" type="ORF">COLAER_01396</name>
</gene>
<dbReference type="EMBL" id="AAVN02000005">
    <property type="protein sequence ID" value="EBA39461.1"/>
    <property type="molecule type" value="Genomic_DNA"/>
</dbReference>
<protein>
    <submittedName>
        <fullName evidence="1">Uncharacterized protein</fullName>
    </submittedName>
</protein>
<dbReference type="AlphaFoldDB" id="A4EAD8"/>
<reference evidence="1 2" key="2">
    <citation type="submission" date="2007-04" db="EMBL/GenBank/DDBJ databases">
        <authorList>
            <person name="Fulton L."/>
            <person name="Clifton S."/>
            <person name="Fulton B."/>
            <person name="Xu J."/>
            <person name="Minx P."/>
            <person name="Mardis E.R."/>
            <person name="Wilson R.K."/>
        </authorList>
    </citation>
    <scope>NUCLEOTIDE SEQUENCE [LARGE SCALE GENOMIC DNA]</scope>
    <source>
        <strain evidence="2">ATCC 25986 / DSM 3979 / JCM 10188 / KCTC 3647 / NCTC 11838 / VPI 1003</strain>
    </source>
</reference>